<proteinExistence type="predicted"/>
<dbReference type="EMBL" id="GL945436">
    <property type="protein sequence ID" value="EGO22723.1"/>
    <property type="molecule type" value="Genomic_DNA"/>
</dbReference>
<dbReference type="AlphaFoldDB" id="F8P0N9"/>
<dbReference type="HOGENOM" id="CLU_2948357_0_0_1"/>
<accession>F8P0N9</accession>
<name>F8P0N9_SERL9</name>
<dbReference type="GeneID" id="18811603"/>
<dbReference type="Proteomes" id="UP000008064">
    <property type="component" value="Unassembled WGS sequence"/>
</dbReference>
<gene>
    <name evidence="1" type="ORF">SERLADRAFT_393263</name>
</gene>
<dbReference type="KEGG" id="sla:SERLADRAFT_393263"/>
<evidence type="ECO:0000313" key="1">
    <source>
        <dbReference type="EMBL" id="EGO22723.1"/>
    </source>
</evidence>
<dbReference type="RefSeq" id="XP_007319963.1">
    <property type="nucleotide sequence ID" value="XM_007319901.1"/>
</dbReference>
<organism>
    <name type="scientific">Serpula lacrymans var. lacrymans (strain S7.9)</name>
    <name type="common">Dry rot fungus</name>
    <dbReference type="NCBI Taxonomy" id="578457"/>
    <lineage>
        <taxon>Eukaryota</taxon>
        <taxon>Fungi</taxon>
        <taxon>Dikarya</taxon>
        <taxon>Basidiomycota</taxon>
        <taxon>Agaricomycotina</taxon>
        <taxon>Agaricomycetes</taxon>
        <taxon>Agaricomycetidae</taxon>
        <taxon>Boletales</taxon>
        <taxon>Coniophorineae</taxon>
        <taxon>Serpulaceae</taxon>
        <taxon>Serpula</taxon>
    </lineage>
</organism>
<reference evidence="1" key="1">
    <citation type="submission" date="2011-04" db="EMBL/GenBank/DDBJ databases">
        <title>Evolution of plant cell wall degrading machinery underlies the functional diversity of forest fungi.</title>
        <authorList>
            <consortium name="US DOE Joint Genome Institute (JGI-PGF)"/>
            <person name="Eastwood D.C."/>
            <person name="Floudas D."/>
            <person name="Binder M."/>
            <person name="Majcherczyk A."/>
            <person name="Schneider P."/>
            <person name="Aerts A."/>
            <person name="Asiegbu F.O."/>
            <person name="Baker S.E."/>
            <person name="Barry K."/>
            <person name="Bendiksby M."/>
            <person name="Blumentritt M."/>
            <person name="Coutinho P.M."/>
            <person name="Cullen D."/>
            <person name="Cullen D."/>
            <person name="Gathman A."/>
            <person name="Goodell B."/>
            <person name="Henrissat B."/>
            <person name="Ihrmark K."/>
            <person name="Kauserud H."/>
            <person name="Kohler A."/>
            <person name="LaButti K."/>
            <person name="Lapidus A."/>
            <person name="Lavin J.L."/>
            <person name="Lee Y.-H."/>
            <person name="Lindquist E."/>
            <person name="Lilly W."/>
            <person name="Lucas S."/>
            <person name="Morin E."/>
            <person name="Murat C."/>
            <person name="Oguiza J.A."/>
            <person name="Park J."/>
            <person name="Pisabarro A.G."/>
            <person name="Riley R."/>
            <person name="Rosling A."/>
            <person name="Salamov A."/>
            <person name="Schmidt O."/>
            <person name="Schmutz J."/>
            <person name="Skrede I."/>
            <person name="Stenlid J."/>
            <person name="Wiebenga A."/>
            <person name="Xie X."/>
            <person name="Kues U."/>
            <person name="Hibbett D.S."/>
            <person name="Hoffmeister D."/>
            <person name="Hogberg N."/>
            <person name="Martin F."/>
            <person name="Grigoriev I.V."/>
            <person name="Watkinson S.C."/>
        </authorList>
    </citation>
    <scope>NUCLEOTIDE SEQUENCE</scope>
    <source>
        <strain evidence="1">S7.9</strain>
    </source>
</reference>
<protein>
    <submittedName>
        <fullName evidence="1">Uncharacterized protein</fullName>
    </submittedName>
</protein>
<feature type="non-terminal residue" evidence="1">
    <location>
        <position position="60"/>
    </location>
</feature>
<sequence length="60" mass="7069">MPIKQIKRRSTTILKIIFDSSATLKERQEFGNWLSPLNFRQRQSEVCETWRDGTGGWVLD</sequence>
<dbReference type="OrthoDB" id="448455at2759"/>